<dbReference type="EMBL" id="JAESDN010000004">
    <property type="protein sequence ID" value="KAG7051680.1"/>
    <property type="molecule type" value="Genomic_DNA"/>
</dbReference>
<evidence type="ECO:0000313" key="2">
    <source>
        <dbReference type="Proteomes" id="UP000699042"/>
    </source>
</evidence>
<dbReference type="AlphaFoldDB" id="A0A9P7UJF6"/>
<accession>A0A9P7UJF6</accession>
<gene>
    <name evidence="1" type="ORF">JMJ77_002297</name>
</gene>
<sequence>RSFPIIFPTTQSALCLQLNYNSFPGTNTHLSVGEQVSHLHSPCVLFPVPMSKMR</sequence>
<protein>
    <submittedName>
        <fullName evidence="1">Uncharacterized protein</fullName>
    </submittedName>
</protein>
<comment type="caution">
    <text evidence="1">The sequence shown here is derived from an EMBL/GenBank/DDBJ whole genome shotgun (WGS) entry which is preliminary data.</text>
</comment>
<dbReference type="Proteomes" id="UP000699042">
    <property type="component" value="Unassembled WGS sequence"/>
</dbReference>
<proteinExistence type="predicted"/>
<organism evidence="1 2">
    <name type="scientific">Colletotrichum scovillei</name>
    <dbReference type="NCBI Taxonomy" id="1209932"/>
    <lineage>
        <taxon>Eukaryota</taxon>
        <taxon>Fungi</taxon>
        <taxon>Dikarya</taxon>
        <taxon>Ascomycota</taxon>
        <taxon>Pezizomycotina</taxon>
        <taxon>Sordariomycetes</taxon>
        <taxon>Hypocreomycetidae</taxon>
        <taxon>Glomerellales</taxon>
        <taxon>Glomerellaceae</taxon>
        <taxon>Colletotrichum</taxon>
        <taxon>Colletotrichum acutatum species complex</taxon>
    </lineage>
</organism>
<evidence type="ECO:0000313" key="1">
    <source>
        <dbReference type="EMBL" id="KAG7051680.1"/>
    </source>
</evidence>
<feature type="non-terminal residue" evidence="1">
    <location>
        <position position="1"/>
    </location>
</feature>
<keyword evidence="2" id="KW-1185">Reference proteome</keyword>
<reference evidence="1" key="1">
    <citation type="submission" date="2021-05" db="EMBL/GenBank/DDBJ databases">
        <title>Comparative genomics of three Colletotrichum scovillei strains and genetic complementation revealed genes involved fungal growth and virulence on chili pepper.</title>
        <authorList>
            <person name="Hsieh D.-K."/>
            <person name="Chuang S.-C."/>
            <person name="Chen C.-Y."/>
            <person name="Chao Y.-T."/>
            <person name="Lu M.-Y.J."/>
            <person name="Lee M.-H."/>
            <person name="Shih M.-C."/>
        </authorList>
    </citation>
    <scope>NUCLEOTIDE SEQUENCE</scope>
    <source>
        <strain evidence="1">Coll-153</strain>
    </source>
</reference>
<name>A0A9P7UJF6_9PEZI</name>